<feature type="transmembrane region" description="Helical" evidence="1">
    <location>
        <begin position="7"/>
        <end position="26"/>
    </location>
</feature>
<feature type="transmembrane region" description="Helical" evidence="1">
    <location>
        <begin position="94"/>
        <end position="113"/>
    </location>
</feature>
<sequence length="417" mass="47522">MFTRKTAFKHLLIPIYLISSLLSTFLNKQIAIDFNLSFFVLFLQSAIVAIFLVILRCFKLIKFRIESKFLLLWTPATICLVLMIFTGLKALGTASISIFTLFKNNTLILIALAEKYLFNRQISKMSSLSFFLMIVSSLFMSHKDTFNSLNWLILNVFISGMYVLILRWSFIQYTIEKNKIPINITKISKNKPHSVIVFSERTEKPSRISISDLKKKFENVPSENTPSEYSNETDEIYLRAQNTEITHSQSDFDFAALAYTQILSMPFLFILSSIFDNYMADPIFKKRFDEDFRPSPDFIDTFIFSLISKGKNGFVKQILENILLIKAFTLDILDPTTSFLTEKTLILIILSSISVFFVALSSIKILSGYSSTTLSMLGAINKVLLSLTGISSDFYEISGIVIGCLASVLYTDTLRKE</sequence>
<name>A0A0R0M1C2_9MICR</name>
<feature type="transmembrane region" description="Helical" evidence="1">
    <location>
        <begin position="70"/>
        <end position="88"/>
    </location>
</feature>
<feature type="transmembrane region" description="Helical" evidence="1">
    <location>
        <begin position="38"/>
        <end position="58"/>
    </location>
</feature>
<dbReference type="AlphaFoldDB" id="A0A0R0M1C2"/>
<accession>A0A0R0M1C2</accession>
<keyword evidence="1" id="KW-0812">Transmembrane</keyword>
<proteinExistence type="predicted"/>
<feature type="transmembrane region" description="Helical" evidence="1">
    <location>
        <begin position="345"/>
        <end position="366"/>
    </location>
</feature>
<dbReference type="EMBL" id="LGUB01000832">
    <property type="protein sequence ID" value="KRH92560.1"/>
    <property type="molecule type" value="Genomic_DNA"/>
</dbReference>
<protein>
    <submittedName>
        <fullName evidence="2">GDP-Mannose:GMP Antiporter (GMA) Family</fullName>
    </submittedName>
</protein>
<dbReference type="Proteomes" id="UP000051530">
    <property type="component" value="Unassembled WGS sequence"/>
</dbReference>
<dbReference type="OrthoDB" id="417037at2759"/>
<comment type="caution">
    <text evidence="2">The sequence shown here is derived from an EMBL/GenBank/DDBJ whole genome shotgun (WGS) entry which is preliminary data.</text>
</comment>
<evidence type="ECO:0000313" key="3">
    <source>
        <dbReference type="Proteomes" id="UP000051530"/>
    </source>
</evidence>
<feature type="transmembrane region" description="Helical" evidence="1">
    <location>
        <begin position="125"/>
        <end position="142"/>
    </location>
</feature>
<keyword evidence="3" id="KW-1185">Reference proteome</keyword>
<evidence type="ECO:0000313" key="2">
    <source>
        <dbReference type="EMBL" id="KRH92560.1"/>
    </source>
</evidence>
<dbReference type="VEuPathDB" id="MicrosporidiaDB:M153_44440001258"/>
<gene>
    <name evidence="2" type="ORF">M153_44440001258</name>
</gene>
<feature type="transmembrane region" description="Helical" evidence="1">
    <location>
        <begin position="148"/>
        <end position="170"/>
    </location>
</feature>
<organism evidence="2 3">
    <name type="scientific">Pseudoloma neurophilia</name>
    <dbReference type="NCBI Taxonomy" id="146866"/>
    <lineage>
        <taxon>Eukaryota</taxon>
        <taxon>Fungi</taxon>
        <taxon>Fungi incertae sedis</taxon>
        <taxon>Microsporidia</taxon>
        <taxon>Pseudoloma</taxon>
    </lineage>
</organism>
<reference evidence="2 3" key="1">
    <citation type="submission" date="2015-07" db="EMBL/GenBank/DDBJ databases">
        <title>The genome of Pseudoloma neurophilia, a relevant intracellular parasite of the zebrafish.</title>
        <authorList>
            <person name="Ndikumana S."/>
            <person name="Pelin A."/>
            <person name="Sanders J."/>
            <person name="Corradi N."/>
        </authorList>
    </citation>
    <scope>NUCLEOTIDE SEQUENCE [LARGE SCALE GENOMIC DNA]</scope>
    <source>
        <strain evidence="2 3">MK1</strain>
    </source>
</reference>
<keyword evidence="1" id="KW-1133">Transmembrane helix</keyword>
<evidence type="ECO:0000256" key="1">
    <source>
        <dbReference type="SAM" id="Phobius"/>
    </source>
</evidence>
<keyword evidence="1" id="KW-0472">Membrane</keyword>